<feature type="signal peptide" evidence="1">
    <location>
        <begin position="1"/>
        <end position="23"/>
    </location>
</feature>
<sequence>MQKSSILILISALCLAGAGSVFAVPEDCKGLGRPQLLPDEKDCNSYVDCLDGSGVTKRCPQGQKFDFRSSTCKNTRDAGCFAEALAMAGGTY</sequence>
<feature type="domain" description="Chitin-binding type-2" evidence="2">
    <location>
        <begin position="25"/>
        <end position="82"/>
    </location>
</feature>
<dbReference type="SMART" id="SM00494">
    <property type="entry name" value="ChtBD2"/>
    <property type="match status" value="1"/>
</dbReference>
<proteinExistence type="predicted"/>
<dbReference type="Proteomes" id="UP001476247">
    <property type="component" value="Unassembled WGS sequence"/>
</dbReference>
<feature type="chain" id="PRO_5047284874" description="Chitin-binding type-2 domain-containing protein" evidence="1">
    <location>
        <begin position="24"/>
        <end position="92"/>
    </location>
</feature>
<dbReference type="SUPFAM" id="SSF57625">
    <property type="entry name" value="Invertebrate chitin-binding proteins"/>
    <property type="match status" value="1"/>
</dbReference>
<accession>A0ABP9Y4B1</accession>
<reference evidence="3 4" key="1">
    <citation type="submission" date="2024-04" db="EMBL/GenBank/DDBJ databases">
        <title>genome sequences of Mucor flavus KT1a and Helicostylum pulchrum KT1b strains isolation_sourced from the surface of a dry-aged beef.</title>
        <authorList>
            <person name="Toyotome T."/>
            <person name="Hosono M."/>
            <person name="Torimaru M."/>
            <person name="Fukuda K."/>
            <person name="Mikami N."/>
        </authorList>
    </citation>
    <scope>NUCLEOTIDE SEQUENCE [LARGE SCALE GENOMIC DNA]</scope>
    <source>
        <strain evidence="3 4">KT1b</strain>
    </source>
</reference>
<evidence type="ECO:0000256" key="1">
    <source>
        <dbReference type="SAM" id="SignalP"/>
    </source>
</evidence>
<organism evidence="3 4">
    <name type="scientific">Helicostylum pulchrum</name>
    <dbReference type="NCBI Taxonomy" id="562976"/>
    <lineage>
        <taxon>Eukaryota</taxon>
        <taxon>Fungi</taxon>
        <taxon>Fungi incertae sedis</taxon>
        <taxon>Mucoromycota</taxon>
        <taxon>Mucoromycotina</taxon>
        <taxon>Mucoromycetes</taxon>
        <taxon>Mucorales</taxon>
        <taxon>Mucorineae</taxon>
        <taxon>Mucoraceae</taxon>
        <taxon>Helicostylum</taxon>
    </lineage>
</organism>
<keyword evidence="1" id="KW-0732">Signal</keyword>
<dbReference type="InterPro" id="IPR036508">
    <property type="entry name" value="Chitin-bd_dom_sf"/>
</dbReference>
<dbReference type="Pfam" id="PF01607">
    <property type="entry name" value="CBM_14"/>
    <property type="match status" value="1"/>
</dbReference>
<gene>
    <name evidence="3" type="ORF">HPULCUR_007286</name>
</gene>
<protein>
    <recommendedName>
        <fullName evidence="2">Chitin-binding type-2 domain-containing protein</fullName>
    </recommendedName>
</protein>
<name>A0ABP9Y4B1_9FUNG</name>
<dbReference type="Gene3D" id="2.170.140.10">
    <property type="entry name" value="Chitin binding domain"/>
    <property type="match status" value="1"/>
</dbReference>
<dbReference type="EMBL" id="BAABUJ010000020">
    <property type="protein sequence ID" value="GAA5801831.1"/>
    <property type="molecule type" value="Genomic_DNA"/>
</dbReference>
<evidence type="ECO:0000259" key="2">
    <source>
        <dbReference type="PROSITE" id="PS50940"/>
    </source>
</evidence>
<evidence type="ECO:0000313" key="3">
    <source>
        <dbReference type="EMBL" id="GAA5801831.1"/>
    </source>
</evidence>
<dbReference type="InterPro" id="IPR002557">
    <property type="entry name" value="Chitin-bd_dom"/>
</dbReference>
<keyword evidence="4" id="KW-1185">Reference proteome</keyword>
<dbReference type="PROSITE" id="PS50940">
    <property type="entry name" value="CHIT_BIND_II"/>
    <property type="match status" value="1"/>
</dbReference>
<evidence type="ECO:0000313" key="4">
    <source>
        <dbReference type="Proteomes" id="UP001476247"/>
    </source>
</evidence>
<comment type="caution">
    <text evidence="3">The sequence shown here is derived from an EMBL/GenBank/DDBJ whole genome shotgun (WGS) entry which is preliminary data.</text>
</comment>